<reference evidence="1" key="2">
    <citation type="submission" date="2022-01" db="EMBL/GenBank/DDBJ databases">
        <authorList>
            <person name="Yamashiro T."/>
            <person name="Shiraishi A."/>
            <person name="Satake H."/>
            <person name="Nakayama K."/>
        </authorList>
    </citation>
    <scope>NUCLEOTIDE SEQUENCE</scope>
</reference>
<name>A0ABQ5A0I0_9ASTR</name>
<dbReference type="Proteomes" id="UP001151760">
    <property type="component" value="Unassembled WGS sequence"/>
</dbReference>
<dbReference type="PANTHER" id="PTHR31587">
    <property type="entry name" value="TRANSMEMBRANE PROTEIN (DUF2215)"/>
    <property type="match status" value="1"/>
</dbReference>
<dbReference type="PANTHER" id="PTHR31587:SF5">
    <property type="entry name" value="NEMP FAMILY, MFS TRANSPORTER SUPERFAMILY"/>
    <property type="match status" value="1"/>
</dbReference>
<evidence type="ECO:0000313" key="2">
    <source>
        <dbReference type="Proteomes" id="UP001151760"/>
    </source>
</evidence>
<protein>
    <submittedName>
        <fullName evidence="1">Uncharacterized protein</fullName>
    </submittedName>
</protein>
<comment type="caution">
    <text evidence="1">The sequence shown here is derived from an EMBL/GenBank/DDBJ whole genome shotgun (WGS) entry which is preliminary data.</text>
</comment>
<keyword evidence="2" id="KW-1185">Reference proteome</keyword>
<sequence>MGYKPIGSRDTFHISDRTGPFKLKTEIVTSSHRLRQKFVFSSGIDVGNPRVHVTPVFMNGVSEFCGRVPVSGVSRLKLQHYASAYNVTLVPSVLMPKKWHSKIQVCFHGNSSVGLCQCEKDDWRSLQDGFWSSFMSPYERKYVDVKFGDKVTGSVTVGVDEVLAVVLILLFQARKLLPTGRKNTFYFGIMVSVLGADLFV</sequence>
<organism evidence="1 2">
    <name type="scientific">Tanacetum coccineum</name>
    <dbReference type="NCBI Taxonomy" id="301880"/>
    <lineage>
        <taxon>Eukaryota</taxon>
        <taxon>Viridiplantae</taxon>
        <taxon>Streptophyta</taxon>
        <taxon>Embryophyta</taxon>
        <taxon>Tracheophyta</taxon>
        <taxon>Spermatophyta</taxon>
        <taxon>Magnoliopsida</taxon>
        <taxon>eudicotyledons</taxon>
        <taxon>Gunneridae</taxon>
        <taxon>Pentapetalae</taxon>
        <taxon>asterids</taxon>
        <taxon>campanulids</taxon>
        <taxon>Asterales</taxon>
        <taxon>Asteraceae</taxon>
        <taxon>Asteroideae</taxon>
        <taxon>Anthemideae</taxon>
        <taxon>Anthemidinae</taxon>
        <taxon>Tanacetum</taxon>
    </lineage>
</organism>
<proteinExistence type="predicted"/>
<reference evidence="1" key="1">
    <citation type="journal article" date="2022" name="Int. J. Mol. Sci.">
        <title>Draft Genome of Tanacetum Coccineum: Genomic Comparison of Closely Related Tanacetum-Family Plants.</title>
        <authorList>
            <person name="Yamashiro T."/>
            <person name="Shiraishi A."/>
            <person name="Nakayama K."/>
            <person name="Satake H."/>
        </authorList>
    </citation>
    <scope>NUCLEOTIDE SEQUENCE</scope>
</reference>
<evidence type="ECO:0000313" key="1">
    <source>
        <dbReference type="EMBL" id="GJS96059.1"/>
    </source>
</evidence>
<accession>A0ABQ5A0I0</accession>
<dbReference type="EMBL" id="BQNB010011858">
    <property type="protein sequence ID" value="GJS96059.1"/>
    <property type="molecule type" value="Genomic_DNA"/>
</dbReference>
<gene>
    <name evidence="1" type="ORF">Tco_0803027</name>
</gene>